<dbReference type="PANTHER" id="PTHR33167">
    <property type="entry name" value="TRANSCRIPTION FACTOR, PUTATIVE (DUF863)-RELATED"/>
    <property type="match status" value="1"/>
</dbReference>
<dbReference type="OrthoDB" id="630817at2759"/>
<evidence type="ECO:0000256" key="1">
    <source>
        <dbReference type="SAM" id="MobiDB-lite"/>
    </source>
</evidence>
<feature type="compositionally biased region" description="Basic and acidic residues" evidence="1">
    <location>
        <begin position="410"/>
        <end position="419"/>
    </location>
</feature>
<dbReference type="PANTHER" id="PTHR33167:SF4">
    <property type="entry name" value="TRANSCRIPTION FACTOR, PUTATIVE (DUF863)-RELATED"/>
    <property type="match status" value="1"/>
</dbReference>
<accession>A0A8K0DNZ6</accession>
<feature type="region of interest" description="Disordered" evidence="1">
    <location>
        <begin position="455"/>
        <end position="486"/>
    </location>
</feature>
<keyword evidence="3" id="KW-1185">Reference proteome</keyword>
<dbReference type="Pfam" id="PF05904">
    <property type="entry name" value="DUF863"/>
    <property type="match status" value="1"/>
</dbReference>
<dbReference type="EMBL" id="VOIH02000012">
    <property type="protein sequence ID" value="KAF3431539.1"/>
    <property type="molecule type" value="Genomic_DNA"/>
</dbReference>
<feature type="region of interest" description="Disordered" evidence="1">
    <location>
        <begin position="410"/>
        <end position="442"/>
    </location>
</feature>
<proteinExistence type="predicted"/>
<gene>
    <name evidence="2" type="ORF">FNV43_RR26270</name>
</gene>
<feature type="region of interest" description="Disordered" evidence="1">
    <location>
        <begin position="1072"/>
        <end position="1097"/>
    </location>
</feature>
<evidence type="ECO:0000313" key="2">
    <source>
        <dbReference type="EMBL" id="KAF3431539.1"/>
    </source>
</evidence>
<feature type="compositionally biased region" description="Polar residues" evidence="1">
    <location>
        <begin position="461"/>
        <end position="473"/>
    </location>
</feature>
<organism evidence="2 3">
    <name type="scientific">Rhamnella rubrinervis</name>
    <dbReference type="NCBI Taxonomy" id="2594499"/>
    <lineage>
        <taxon>Eukaryota</taxon>
        <taxon>Viridiplantae</taxon>
        <taxon>Streptophyta</taxon>
        <taxon>Embryophyta</taxon>
        <taxon>Tracheophyta</taxon>
        <taxon>Spermatophyta</taxon>
        <taxon>Magnoliopsida</taxon>
        <taxon>eudicotyledons</taxon>
        <taxon>Gunneridae</taxon>
        <taxon>Pentapetalae</taxon>
        <taxon>rosids</taxon>
        <taxon>fabids</taxon>
        <taxon>Rosales</taxon>
        <taxon>Rhamnaceae</taxon>
        <taxon>rhamnoid group</taxon>
        <taxon>Rhamneae</taxon>
        <taxon>Rhamnella</taxon>
    </lineage>
</organism>
<comment type="caution">
    <text evidence="2">The sequence shown here is derived from an EMBL/GenBank/DDBJ whole genome shotgun (WGS) entry which is preliminary data.</text>
</comment>
<dbReference type="InterPro" id="IPR008581">
    <property type="entry name" value="DUF863_pln"/>
</dbReference>
<sequence length="1097" mass="121282">MGTKVHCKSYLPGYYPMRDLNEDSNSCNWPLFYGDKTLTTGQYYNGFLPSTTVDAYSGYDRDVVKQTMLEHEAIFKNQVYELHRLYRIQRDLMDEIKRKEMHRNRIPVETSLSSSPLASHLTSEDARNWHNYSFAVANSICARPSVSGVEGIYSPLSSVKGNSSPTGPFPSQNGVSSKDIEVLESRPTKVRRKMFELQLPADEYIDTEEGEQFDDKVSVISHYYPNRNGKTARESGANIFLGDSVKGGLKGNSLRSDSCLRNTNGLADLNEPIQLEETKETNASVYIDLLGDDSCNGKVQVSDASAKPNSQSLGFPKDVSFSSYHESNNGTRNNSHLENKGSGKGWFSYVLEAGQGKNNVTSHSLQTEKLSRSSQSTQISLNKMHEPSFYLMDKSKVDLWRERAISSVEISEKSHDSTNNKHLGSSVASHVPSPYPVPPATDLSKSWSHSVSSWEKPSSSLNHKSLSVQTNPDLNSSVNLSKSSQSSVQSNRIFGDRWYLNNTRSNPGFGSELPYRNGFYQGSSSGSRELQVRFSSLSGDYLCSSNENNGAPGHSISHGSAKYYKGSNCVDMKSVKDMNLNVVVLNSSSNQEIPRQGFEVLVGDQKYEDALAVLPWLRAKPACKNETSNVGTLSKIDEMNIVQSSKNQSSNQSDIAKDSNYLFSQQTKSVSSANDLEAKRIEPSDCPSNKKLLGFPIFDKPPIDKNETALASPSVSLLPPSECKVESNGVHRLLDINLPCDPAVPDLIKQNKAENLVTEKEMDTKSACFRRQIDLNSCLSDNEASLKPSCVSTSAKATTFEIDLEAPAVPEAEDDDILVGGSAVRHHEPPLAIPENKAELPQDQLMMIAAEAIVAISSSSHHNHVDDSSCNSSEAAPLKEYCSTDPLAWFVEIISSNWDDFDGKFDTALRSKDSEDSEEYSSELVDYFESMTLKLMEIKEEDYMPKPLVPENLKLEETGTSLLSTRSRKGHARRGRQRRDFQRDILPGLASLSRHEVTEDLQTFGGLMRATGHAWHSGLARRNSTRNGCARGRRQAVVSLSPPTPVATTPACSQLIQQLNNIEMGLEDRSLTGWGKTTRRPRRQRCPAVNPPSIALT</sequence>
<dbReference type="Proteomes" id="UP000796880">
    <property type="component" value="Unassembled WGS sequence"/>
</dbReference>
<feature type="compositionally biased region" description="Low complexity" evidence="1">
    <location>
        <begin position="474"/>
        <end position="486"/>
    </location>
</feature>
<evidence type="ECO:0000313" key="3">
    <source>
        <dbReference type="Proteomes" id="UP000796880"/>
    </source>
</evidence>
<reference evidence="2" key="1">
    <citation type="submission" date="2020-03" db="EMBL/GenBank/DDBJ databases">
        <title>A high-quality chromosome-level genome assembly of a woody plant with both climbing and erect habits, Rhamnella rubrinervis.</title>
        <authorList>
            <person name="Lu Z."/>
            <person name="Yang Y."/>
            <person name="Zhu X."/>
            <person name="Sun Y."/>
        </authorList>
    </citation>
    <scope>NUCLEOTIDE SEQUENCE</scope>
    <source>
        <strain evidence="2">BYM</strain>
        <tissue evidence="2">Leaf</tissue>
    </source>
</reference>
<protein>
    <submittedName>
        <fullName evidence="2">Uncharacterized protein</fullName>
    </submittedName>
</protein>
<dbReference type="AlphaFoldDB" id="A0A8K0DNZ6"/>
<name>A0A8K0DNZ6_9ROSA</name>